<comment type="caution">
    <text evidence="2">The sequence shown here is derived from an EMBL/GenBank/DDBJ whole genome shotgun (WGS) entry which is preliminary data.</text>
</comment>
<feature type="compositionally biased region" description="Acidic residues" evidence="1">
    <location>
        <begin position="108"/>
        <end position="129"/>
    </location>
</feature>
<feature type="compositionally biased region" description="Low complexity" evidence="1">
    <location>
        <begin position="8"/>
        <end position="57"/>
    </location>
</feature>
<gene>
    <name evidence="2" type="ORF">B0T21DRAFT_388296</name>
</gene>
<dbReference type="Proteomes" id="UP001172159">
    <property type="component" value="Unassembled WGS sequence"/>
</dbReference>
<reference evidence="2" key="1">
    <citation type="submission" date="2023-06" db="EMBL/GenBank/DDBJ databases">
        <title>Genome-scale phylogeny and comparative genomics of the fungal order Sordariales.</title>
        <authorList>
            <consortium name="Lawrence Berkeley National Laboratory"/>
            <person name="Hensen N."/>
            <person name="Bonometti L."/>
            <person name="Westerberg I."/>
            <person name="Brannstrom I.O."/>
            <person name="Guillou S."/>
            <person name="Cros-Aarteil S."/>
            <person name="Calhoun S."/>
            <person name="Haridas S."/>
            <person name="Kuo A."/>
            <person name="Mondo S."/>
            <person name="Pangilinan J."/>
            <person name="Riley R."/>
            <person name="Labutti K."/>
            <person name="Andreopoulos B."/>
            <person name="Lipzen A."/>
            <person name="Chen C."/>
            <person name="Yanf M."/>
            <person name="Daum C."/>
            <person name="Ng V."/>
            <person name="Clum A."/>
            <person name="Steindorff A."/>
            <person name="Ohm R."/>
            <person name="Martin F."/>
            <person name="Silar P."/>
            <person name="Natvig D."/>
            <person name="Lalanne C."/>
            <person name="Gautier V."/>
            <person name="Ament-Velasquez S.L."/>
            <person name="Kruys A."/>
            <person name="Hutchinson M.I."/>
            <person name="Powell A.J."/>
            <person name="Barry K."/>
            <person name="Miller A.N."/>
            <person name="Grigoriev I.V."/>
            <person name="Debuchy R."/>
            <person name="Gladieux P."/>
            <person name="Thoren M.H."/>
            <person name="Johannesson H."/>
        </authorList>
    </citation>
    <scope>NUCLEOTIDE SEQUENCE</scope>
    <source>
        <strain evidence="2">CBS 540.89</strain>
    </source>
</reference>
<protein>
    <submittedName>
        <fullName evidence="2">Uncharacterized protein</fullName>
    </submittedName>
</protein>
<evidence type="ECO:0000256" key="1">
    <source>
        <dbReference type="SAM" id="MobiDB-lite"/>
    </source>
</evidence>
<keyword evidence="3" id="KW-1185">Reference proteome</keyword>
<accession>A0AA39ZPJ1</accession>
<evidence type="ECO:0000313" key="2">
    <source>
        <dbReference type="EMBL" id="KAK0701213.1"/>
    </source>
</evidence>
<name>A0AA39ZPJ1_9PEZI</name>
<feature type="region of interest" description="Disordered" evidence="1">
    <location>
        <begin position="102"/>
        <end position="141"/>
    </location>
</feature>
<proteinExistence type="predicted"/>
<organism evidence="2 3">
    <name type="scientific">Apiosordaria backusii</name>
    <dbReference type="NCBI Taxonomy" id="314023"/>
    <lineage>
        <taxon>Eukaryota</taxon>
        <taxon>Fungi</taxon>
        <taxon>Dikarya</taxon>
        <taxon>Ascomycota</taxon>
        <taxon>Pezizomycotina</taxon>
        <taxon>Sordariomycetes</taxon>
        <taxon>Sordariomycetidae</taxon>
        <taxon>Sordariales</taxon>
        <taxon>Lasiosphaeriaceae</taxon>
        <taxon>Apiosordaria</taxon>
    </lineage>
</organism>
<feature type="region of interest" description="Disordered" evidence="1">
    <location>
        <begin position="1"/>
        <end position="70"/>
    </location>
</feature>
<dbReference type="EMBL" id="JAUKTV010000030">
    <property type="protein sequence ID" value="KAK0701213.1"/>
    <property type="molecule type" value="Genomic_DNA"/>
</dbReference>
<dbReference type="AlphaFoldDB" id="A0AA39ZPJ1"/>
<evidence type="ECO:0000313" key="3">
    <source>
        <dbReference type="Proteomes" id="UP001172159"/>
    </source>
</evidence>
<sequence>MPPKRRGTTTAKAAPAAKRSRTSTDAAKPAAAAAEPSTAAAQEPAPAATTAATSKPAAPKKKKAAPNRWTIPSCSANIAAQYKAFLEDDKKDPFAFALMCDAPFSNGDSDDEEDEDEDEDDDDDDEEEASSNNNKNNDNGDKPKCDGGKKCYCTQLYDDHPEHPYVMTRAGKCMLIDLRSHCEIRDPDNFGMYTFNDHSAYGALEVLQNLILDFEEADSWQEKWAVCEAMGCFLKDNSYGTLASQIDDGEGADAIWQLMGRLFLSMLAQFERDGLLAKDGPVKNLGFIMAVWMSIPSDMRGYNLLEESMAEPLGPIKDKNVKRWRPHSFDKQILAYARKYDITLKGLHNLEELIEEIEGDGEGDLPEPERNTEKADVFHYKRNLTRYKQTYGNIPHFMSTHGKKKQTTPKSVMGGDNLDITSWTSAERKAAAYNKKDPLSKKELDMIKEGCVMSQG</sequence>